<name>A0A165ELS6_EXIGL</name>
<evidence type="ECO:0000313" key="1">
    <source>
        <dbReference type="EMBL" id="KZV87240.1"/>
    </source>
</evidence>
<protein>
    <submittedName>
        <fullName evidence="1">Uncharacterized protein</fullName>
    </submittedName>
</protein>
<accession>A0A165ELS6</accession>
<gene>
    <name evidence="1" type="ORF">EXIGLDRAFT_207504</name>
</gene>
<organism evidence="1 2">
    <name type="scientific">Exidia glandulosa HHB12029</name>
    <dbReference type="NCBI Taxonomy" id="1314781"/>
    <lineage>
        <taxon>Eukaryota</taxon>
        <taxon>Fungi</taxon>
        <taxon>Dikarya</taxon>
        <taxon>Basidiomycota</taxon>
        <taxon>Agaricomycotina</taxon>
        <taxon>Agaricomycetes</taxon>
        <taxon>Auriculariales</taxon>
        <taxon>Exidiaceae</taxon>
        <taxon>Exidia</taxon>
    </lineage>
</organism>
<dbReference type="Proteomes" id="UP000077266">
    <property type="component" value="Unassembled WGS sequence"/>
</dbReference>
<dbReference type="EMBL" id="KV426132">
    <property type="protein sequence ID" value="KZV87240.1"/>
    <property type="molecule type" value="Genomic_DNA"/>
</dbReference>
<reference evidence="1 2" key="1">
    <citation type="journal article" date="2016" name="Mol. Biol. Evol.">
        <title>Comparative Genomics of Early-Diverging Mushroom-Forming Fungi Provides Insights into the Origins of Lignocellulose Decay Capabilities.</title>
        <authorList>
            <person name="Nagy L.G."/>
            <person name="Riley R."/>
            <person name="Tritt A."/>
            <person name="Adam C."/>
            <person name="Daum C."/>
            <person name="Floudas D."/>
            <person name="Sun H."/>
            <person name="Yadav J.S."/>
            <person name="Pangilinan J."/>
            <person name="Larsson K.H."/>
            <person name="Matsuura K."/>
            <person name="Barry K."/>
            <person name="Labutti K."/>
            <person name="Kuo R."/>
            <person name="Ohm R.A."/>
            <person name="Bhattacharya S.S."/>
            <person name="Shirouzu T."/>
            <person name="Yoshinaga Y."/>
            <person name="Martin F.M."/>
            <person name="Grigoriev I.V."/>
            <person name="Hibbett D.S."/>
        </authorList>
    </citation>
    <scope>NUCLEOTIDE SEQUENCE [LARGE SCALE GENOMIC DNA]</scope>
    <source>
        <strain evidence="1 2">HHB12029</strain>
    </source>
</reference>
<proteinExistence type="predicted"/>
<dbReference type="InParanoid" id="A0A165ELS6"/>
<evidence type="ECO:0000313" key="2">
    <source>
        <dbReference type="Proteomes" id="UP000077266"/>
    </source>
</evidence>
<dbReference type="AlphaFoldDB" id="A0A165ELS6"/>
<sequence length="184" mass="20456">MLRTCNRTSSATSRPAICCADDVYARWLRPAYGYCGPPSRNCLSGCCRRQTRPGRKIAGTALTASSKPLPFTRSVTITFALADGPSAVNRGPRSCRRSANRGASRWTLQGRVTTARTPVLRLQMRTRQRPLRYPRQPHLRAGDTASSSARQLRRRLHTCSPFQTFPSASPVRICAYPLPRHTKA</sequence>
<keyword evidence="2" id="KW-1185">Reference proteome</keyword>